<evidence type="ECO:0000256" key="6">
    <source>
        <dbReference type="SAM" id="Phobius"/>
    </source>
</evidence>
<accession>A0AA88QM73</accession>
<comment type="subcellular location">
    <subcellularLocation>
        <location evidence="1">Cell envelope</location>
    </subcellularLocation>
    <subcellularLocation>
        <location evidence="2">Secreted</location>
    </subcellularLocation>
</comment>
<dbReference type="InterPro" id="IPR006946">
    <property type="entry name" value="DGR2-like_dom"/>
</dbReference>
<evidence type="ECO:0000256" key="1">
    <source>
        <dbReference type="ARBA" id="ARBA00004196"/>
    </source>
</evidence>
<dbReference type="PANTHER" id="PTHR31265">
    <property type="entry name" value="OS02G0527500 PROTEIN-RELATED"/>
    <property type="match status" value="1"/>
</dbReference>
<keyword evidence="10" id="KW-1185">Reference proteome</keyword>
<keyword evidence="3" id="KW-0964">Secreted</keyword>
<organism evidence="9 10">
    <name type="scientific">Escallonia rubra</name>
    <dbReference type="NCBI Taxonomy" id="112253"/>
    <lineage>
        <taxon>Eukaryota</taxon>
        <taxon>Viridiplantae</taxon>
        <taxon>Streptophyta</taxon>
        <taxon>Embryophyta</taxon>
        <taxon>Tracheophyta</taxon>
        <taxon>Spermatophyta</taxon>
        <taxon>Magnoliopsida</taxon>
        <taxon>eudicotyledons</taxon>
        <taxon>Gunneridae</taxon>
        <taxon>Pentapetalae</taxon>
        <taxon>asterids</taxon>
        <taxon>campanulids</taxon>
        <taxon>Escalloniales</taxon>
        <taxon>Escalloniaceae</taxon>
        <taxon>Escallonia</taxon>
    </lineage>
</organism>
<name>A0AA88QM73_9ASTE</name>
<feature type="transmembrane region" description="Helical" evidence="6">
    <location>
        <begin position="375"/>
        <end position="395"/>
    </location>
</feature>
<proteinExistence type="predicted"/>
<protein>
    <recommendedName>
        <fullName evidence="8">DUF642 domain-containing protein</fullName>
    </recommendedName>
</protein>
<dbReference type="Pfam" id="PF04862">
    <property type="entry name" value="DUF642"/>
    <property type="match status" value="2"/>
</dbReference>
<evidence type="ECO:0000256" key="5">
    <source>
        <dbReference type="ARBA" id="ARBA00023180"/>
    </source>
</evidence>
<evidence type="ECO:0000256" key="7">
    <source>
        <dbReference type="SAM" id="SignalP"/>
    </source>
</evidence>
<dbReference type="InterPro" id="IPR052437">
    <property type="entry name" value="Pectin_Meth_Modulator"/>
</dbReference>
<comment type="caution">
    <text evidence="9">The sequence shown here is derived from an EMBL/GenBank/DDBJ whole genome shotgun (WGS) entry which is preliminary data.</text>
</comment>
<dbReference type="Proteomes" id="UP001187471">
    <property type="component" value="Unassembled WGS sequence"/>
</dbReference>
<keyword evidence="5" id="KW-0325">Glycoprotein</keyword>
<dbReference type="PANTHER" id="PTHR31265:SF28">
    <property type="entry name" value="EMB|CAB87702.1"/>
    <property type="match status" value="1"/>
</dbReference>
<evidence type="ECO:0000313" key="9">
    <source>
        <dbReference type="EMBL" id="KAK2969293.1"/>
    </source>
</evidence>
<keyword evidence="6" id="KW-1133">Transmembrane helix</keyword>
<evidence type="ECO:0000256" key="4">
    <source>
        <dbReference type="ARBA" id="ARBA00022729"/>
    </source>
</evidence>
<feature type="chain" id="PRO_5041649948" description="DUF642 domain-containing protein" evidence="7">
    <location>
        <begin position="20"/>
        <end position="402"/>
    </location>
</feature>
<gene>
    <name evidence="9" type="ORF">RJ640_030834</name>
</gene>
<sequence length="402" mass="44201">MALRMLLLFFVLKPIAVSSANILKNPDFESPPTNITTNTTTPFLLLGRNNTLPGWSFSGTVQYVTSGPNISLPGNGHAVQLGPGGKINQTFKDTGFYYYVLTFILAPASEDCYNNSTAVNVTAPGRSKVFYLERRYGREMWESHAYSLGNFADERNLINLEIQSVPTNADSNVRCWPVVDTFLISGIESPKFYGDNMVANSGFEVGPSFIRNSPEGILLDEEPDYIQSVLQQWTVLGTVKYIDSRHFSVPKEKAAVELVSGAALAPSGILTSLTLTKGSKYVMEFTMGDANDSCVGDFIVYAQVGMTIQNVTMRSNGTGTAHRHSLMFKADSGLTNISLASFNESQTSEHMLCGPVIDSVVFHSSLGLRPKLHEAVLISNVFFSLAMLLMARLFCEDYHFKR</sequence>
<evidence type="ECO:0000259" key="8">
    <source>
        <dbReference type="Pfam" id="PF04862"/>
    </source>
</evidence>
<dbReference type="GO" id="GO:0005576">
    <property type="term" value="C:extracellular region"/>
    <property type="evidence" value="ECO:0007669"/>
    <property type="project" value="UniProtKB-SubCell"/>
</dbReference>
<reference evidence="9" key="1">
    <citation type="submission" date="2022-12" db="EMBL/GenBank/DDBJ databases">
        <title>Draft genome assemblies for two species of Escallonia (Escalloniales).</title>
        <authorList>
            <person name="Chanderbali A."/>
            <person name="Dervinis C."/>
            <person name="Anghel I."/>
            <person name="Soltis D."/>
            <person name="Soltis P."/>
            <person name="Zapata F."/>
        </authorList>
    </citation>
    <scope>NUCLEOTIDE SEQUENCE</scope>
    <source>
        <strain evidence="9">UCBG92.1500</strain>
        <tissue evidence="9">Leaf</tissue>
    </source>
</reference>
<evidence type="ECO:0000313" key="10">
    <source>
        <dbReference type="Proteomes" id="UP001187471"/>
    </source>
</evidence>
<feature type="domain" description="DUF642" evidence="8">
    <location>
        <begin position="22"/>
        <end position="184"/>
    </location>
</feature>
<feature type="domain" description="DUF642" evidence="8">
    <location>
        <begin position="197"/>
        <end position="361"/>
    </location>
</feature>
<keyword evidence="4 7" id="KW-0732">Signal</keyword>
<keyword evidence="6" id="KW-0472">Membrane</keyword>
<feature type="signal peptide" evidence="7">
    <location>
        <begin position="1"/>
        <end position="19"/>
    </location>
</feature>
<evidence type="ECO:0000256" key="2">
    <source>
        <dbReference type="ARBA" id="ARBA00004613"/>
    </source>
</evidence>
<keyword evidence="6" id="KW-0812">Transmembrane</keyword>
<dbReference type="EMBL" id="JAVXUO010002827">
    <property type="protein sequence ID" value="KAK2969293.1"/>
    <property type="molecule type" value="Genomic_DNA"/>
</dbReference>
<dbReference type="AlphaFoldDB" id="A0AA88QM73"/>
<evidence type="ECO:0000256" key="3">
    <source>
        <dbReference type="ARBA" id="ARBA00022525"/>
    </source>
</evidence>